<dbReference type="Proteomes" id="UP001165378">
    <property type="component" value="Unassembled WGS sequence"/>
</dbReference>
<dbReference type="AlphaFoldDB" id="A0AA41Q710"/>
<sequence length="151" mass="16304">MTEAPSLIVELWHREEVLTWDAVYYADGRAWELALDDETRSRVELLDELDIAAPSPEGRDGAAWFGTLVRAADPAGGFVHGGECAYPGSAGWFARLDDAGELLWIVHLGYDNPFDRVDFGDGVTTVHSTNGATVAFRSGPGITDFHPVAAA</sequence>
<protein>
    <submittedName>
        <fullName evidence="1">Uncharacterized protein</fullName>
    </submittedName>
</protein>
<gene>
    <name evidence="1" type="ORF">LZ495_29790</name>
</gene>
<evidence type="ECO:0000313" key="1">
    <source>
        <dbReference type="EMBL" id="MCF2531387.1"/>
    </source>
</evidence>
<accession>A0AA41Q710</accession>
<name>A0AA41Q710_9ACTN</name>
<dbReference type="EMBL" id="JAKFHA010000023">
    <property type="protein sequence ID" value="MCF2531387.1"/>
    <property type="molecule type" value="Genomic_DNA"/>
</dbReference>
<keyword evidence="2" id="KW-1185">Reference proteome</keyword>
<organism evidence="1 2">
    <name type="scientific">Yinghuangia soli</name>
    <dbReference type="NCBI Taxonomy" id="2908204"/>
    <lineage>
        <taxon>Bacteria</taxon>
        <taxon>Bacillati</taxon>
        <taxon>Actinomycetota</taxon>
        <taxon>Actinomycetes</taxon>
        <taxon>Kitasatosporales</taxon>
        <taxon>Streptomycetaceae</taxon>
        <taxon>Yinghuangia</taxon>
    </lineage>
</organism>
<evidence type="ECO:0000313" key="2">
    <source>
        <dbReference type="Proteomes" id="UP001165378"/>
    </source>
</evidence>
<reference evidence="1" key="1">
    <citation type="submission" date="2022-01" db="EMBL/GenBank/DDBJ databases">
        <title>Genome-Based Taxonomic Classification of the Phylum Actinobacteria.</title>
        <authorList>
            <person name="Gao Y."/>
        </authorList>
    </citation>
    <scope>NUCLEOTIDE SEQUENCE</scope>
    <source>
        <strain evidence="1">KLBMP 8922</strain>
    </source>
</reference>
<proteinExistence type="predicted"/>
<dbReference type="RefSeq" id="WP_235056050.1">
    <property type="nucleotide sequence ID" value="NZ_JAKFHA010000023.1"/>
</dbReference>
<comment type="caution">
    <text evidence="1">The sequence shown here is derived from an EMBL/GenBank/DDBJ whole genome shotgun (WGS) entry which is preliminary data.</text>
</comment>